<evidence type="ECO:0000313" key="1">
    <source>
        <dbReference type="EMBL" id="KAG5575213.1"/>
    </source>
</evidence>
<organism evidence="1 2">
    <name type="scientific">Solanum commersonii</name>
    <name type="common">Commerson's wild potato</name>
    <name type="synonym">Commerson's nightshade</name>
    <dbReference type="NCBI Taxonomy" id="4109"/>
    <lineage>
        <taxon>Eukaryota</taxon>
        <taxon>Viridiplantae</taxon>
        <taxon>Streptophyta</taxon>
        <taxon>Embryophyta</taxon>
        <taxon>Tracheophyta</taxon>
        <taxon>Spermatophyta</taxon>
        <taxon>Magnoliopsida</taxon>
        <taxon>eudicotyledons</taxon>
        <taxon>Gunneridae</taxon>
        <taxon>Pentapetalae</taxon>
        <taxon>asterids</taxon>
        <taxon>lamiids</taxon>
        <taxon>Solanales</taxon>
        <taxon>Solanaceae</taxon>
        <taxon>Solanoideae</taxon>
        <taxon>Solaneae</taxon>
        <taxon>Solanum</taxon>
    </lineage>
</organism>
<dbReference type="EMBL" id="JACXVP010000011">
    <property type="protein sequence ID" value="KAG5575213.1"/>
    <property type="molecule type" value="Genomic_DNA"/>
</dbReference>
<sequence length="63" mass="7173">MTFDPFTYLENSQISCVICRLVPAMSLLEVHSYMLLHATITAARFEFSMIILKKVADFESLEG</sequence>
<comment type="caution">
    <text evidence="1">The sequence shown here is derived from an EMBL/GenBank/DDBJ whole genome shotgun (WGS) entry which is preliminary data.</text>
</comment>
<dbReference type="AlphaFoldDB" id="A0A9J5WIF6"/>
<proteinExistence type="predicted"/>
<dbReference type="Proteomes" id="UP000824120">
    <property type="component" value="Chromosome 11"/>
</dbReference>
<evidence type="ECO:0000313" key="2">
    <source>
        <dbReference type="Proteomes" id="UP000824120"/>
    </source>
</evidence>
<reference evidence="1 2" key="1">
    <citation type="submission" date="2020-09" db="EMBL/GenBank/DDBJ databases">
        <title>De no assembly of potato wild relative species, Solanum commersonii.</title>
        <authorList>
            <person name="Cho K."/>
        </authorList>
    </citation>
    <scope>NUCLEOTIDE SEQUENCE [LARGE SCALE GENOMIC DNA]</scope>
    <source>
        <strain evidence="1">LZ3.2</strain>
        <tissue evidence="1">Leaf</tissue>
    </source>
</reference>
<keyword evidence="2" id="KW-1185">Reference proteome</keyword>
<name>A0A9J5WIF6_SOLCO</name>
<accession>A0A9J5WIF6</accession>
<protein>
    <submittedName>
        <fullName evidence="1">Uncharacterized protein</fullName>
    </submittedName>
</protein>
<gene>
    <name evidence="1" type="ORF">H5410_055347</name>
</gene>